<reference evidence="3" key="2">
    <citation type="submission" date="2021-03" db="UniProtKB">
        <authorList>
            <consortium name="EnsemblPlants"/>
        </authorList>
    </citation>
    <scope>IDENTIFICATION</scope>
</reference>
<evidence type="ECO:0000259" key="1">
    <source>
        <dbReference type="Pfam" id="PF14576"/>
    </source>
</evidence>
<dbReference type="RefSeq" id="XP_021733817.1">
    <property type="nucleotide sequence ID" value="XM_021878125.1"/>
</dbReference>
<proteinExistence type="predicted"/>
<dbReference type="Pfam" id="PF14576">
    <property type="entry name" value="SEO_N"/>
    <property type="match status" value="1"/>
</dbReference>
<dbReference type="EnsemblPlants" id="AUR62035518-RA">
    <property type="protein sequence ID" value="AUR62035518-RA:cds"/>
    <property type="gene ID" value="AUR62035518"/>
</dbReference>
<gene>
    <name evidence="3" type="primary">LOC110700568</name>
</gene>
<evidence type="ECO:0000313" key="3">
    <source>
        <dbReference type="EnsemblPlants" id="AUR62035518-RA:cds"/>
    </source>
</evidence>
<accession>A0A803MUK6</accession>
<dbReference type="OMA" id="DMEWISK"/>
<organism evidence="3 4">
    <name type="scientific">Chenopodium quinoa</name>
    <name type="common">Quinoa</name>
    <dbReference type="NCBI Taxonomy" id="63459"/>
    <lineage>
        <taxon>Eukaryota</taxon>
        <taxon>Viridiplantae</taxon>
        <taxon>Streptophyta</taxon>
        <taxon>Embryophyta</taxon>
        <taxon>Tracheophyta</taxon>
        <taxon>Spermatophyta</taxon>
        <taxon>Magnoliopsida</taxon>
        <taxon>eudicotyledons</taxon>
        <taxon>Gunneridae</taxon>
        <taxon>Pentapetalae</taxon>
        <taxon>Caryophyllales</taxon>
        <taxon>Chenopodiaceae</taxon>
        <taxon>Chenopodioideae</taxon>
        <taxon>Atripliceae</taxon>
        <taxon>Chenopodium</taxon>
    </lineage>
</organism>
<name>A0A803MUK6_CHEQI</name>
<sequence>MAYAPVQMTPVPFDSSKTLLSQGSERGGIFLTSDDYALSKQIEQLHNPDARNFDVRPLFYLVEEIISRVDDTQVTGSRPLTEAKGSRVTYESHDDVHSEIPDLPLLVDWISSEMNRNHPDQHETTLSVLHILQHLSWEAKVVITLAAVAVTVGRIWLVIKNTLTNELAYSISKLRTNDVVARNLFEATNHLTRVIQDTTRCIIEFGEIPAVYITDEDPEVKAAMSQIPIAVYWIIRSAVAVARQITRFSTMINEGVGISKANSSEVYKLKTISDHYRKTLTNLYRLIDEKEHINSYNMTKEIMNDKMHIDNMKILRTLIYADDDMPPLYDGPAKKRVPLEILRRKNVLLLISGLDITHEELSILEQSYIESKVHEYEVVWIPIIDSSLQWTDPMKVKLENLKDSMPWYSVHNPSLIRNAVIRFLTDDWNFHGKPMLVVLDPQGKVLSPNAIHMMWIWKNQAFPFTHAREEALWEQETWKLELLVNGIDQKILDWIREEKYILLYGADDLTWIRQFTNEARAVARTLQIPLEMVYVGRSHTKEEVHKICASIIMEQLSHCWQDPTFVWYFWTRIESMIYSKIQLGNVHDHEDTIWQEIQKLHSHDKSHSGWVVLAKGSRIIVHGQGKVAMVTLEELEKWKEPAIRNGFDVGFGNHYTKLHMEEYPCHRILFPSGMRIPRSMPCPDCRRPMHKNESFICCHEDHNAEVAEVLAALTDVDQYEA</sequence>
<dbReference type="Pfam" id="PF14577">
    <property type="entry name" value="SEO_C"/>
    <property type="match status" value="1"/>
</dbReference>
<dbReference type="InterPro" id="IPR039299">
    <property type="entry name" value="SEOA"/>
</dbReference>
<dbReference type="GeneID" id="110700568"/>
<dbReference type="OrthoDB" id="1895250at2759"/>
<dbReference type="InterPro" id="IPR027942">
    <property type="entry name" value="SEO_N"/>
</dbReference>
<dbReference type="PANTHER" id="PTHR33232">
    <property type="entry name" value="PROTEIN SIEVE ELEMENT OCCLUSION B-LIKE"/>
    <property type="match status" value="1"/>
</dbReference>
<dbReference type="InterPro" id="IPR027944">
    <property type="entry name" value="SEO_C"/>
</dbReference>
<feature type="domain" description="Sieve element occlusion N-terminal" evidence="1">
    <location>
        <begin position="33"/>
        <end position="304"/>
    </location>
</feature>
<dbReference type="KEGG" id="cqi:110700568"/>
<dbReference type="Gramene" id="AUR62035518-RA">
    <property type="protein sequence ID" value="AUR62035518-RA:cds"/>
    <property type="gene ID" value="AUR62035518"/>
</dbReference>
<dbReference type="Gene3D" id="3.40.30.10">
    <property type="entry name" value="Glutaredoxin"/>
    <property type="match status" value="1"/>
</dbReference>
<reference evidence="3" key="1">
    <citation type="journal article" date="2017" name="Nature">
        <title>The genome of Chenopodium quinoa.</title>
        <authorList>
            <person name="Jarvis D.E."/>
            <person name="Ho Y.S."/>
            <person name="Lightfoot D.J."/>
            <person name="Schmoeckel S.M."/>
            <person name="Li B."/>
            <person name="Borm T.J.A."/>
            <person name="Ohyanagi H."/>
            <person name="Mineta K."/>
            <person name="Michell C.T."/>
            <person name="Saber N."/>
            <person name="Kharbatia N.M."/>
            <person name="Rupper R.R."/>
            <person name="Sharp A.R."/>
            <person name="Dally N."/>
            <person name="Boughton B.A."/>
            <person name="Woo Y.H."/>
            <person name="Gao G."/>
            <person name="Schijlen E.G.W.M."/>
            <person name="Guo X."/>
            <person name="Momin A.A."/>
            <person name="Negrao S."/>
            <person name="Al-Babili S."/>
            <person name="Gehring C."/>
            <person name="Roessner U."/>
            <person name="Jung C."/>
            <person name="Murphy K."/>
            <person name="Arold S.T."/>
            <person name="Gojobori T."/>
            <person name="van der Linden C.G."/>
            <person name="van Loo E.N."/>
            <person name="Jellen E.N."/>
            <person name="Maughan P.J."/>
            <person name="Tester M."/>
        </authorList>
    </citation>
    <scope>NUCLEOTIDE SEQUENCE [LARGE SCALE GENOMIC DNA]</scope>
    <source>
        <strain evidence="3">cv. PI 614886</strain>
    </source>
</reference>
<feature type="domain" description="Sieve element occlusion C-terminal" evidence="2">
    <location>
        <begin position="468"/>
        <end position="699"/>
    </location>
</feature>
<protein>
    <recommendedName>
        <fullName evidence="5">Protein SIEVE ELEMENT OCCLUSION B-like</fullName>
    </recommendedName>
</protein>
<evidence type="ECO:0000313" key="4">
    <source>
        <dbReference type="Proteomes" id="UP000596660"/>
    </source>
</evidence>
<dbReference type="AlphaFoldDB" id="A0A803MUK6"/>
<evidence type="ECO:0000259" key="2">
    <source>
        <dbReference type="Pfam" id="PF14577"/>
    </source>
</evidence>
<evidence type="ECO:0008006" key="5">
    <source>
        <dbReference type="Google" id="ProtNLM"/>
    </source>
</evidence>
<keyword evidence="4" id="KW-1185">Reference proteome</keyword>
<dbReference type="Proteomes" id="UP000596660">
    <property type="component" value="Unplaced"/>
</dbReference>
<dbReference type="PANTHER" id="PTHR33232:SF9">
    <property type="entry name" value="PROTEIN SIEVE ELEMENT OCCLUSION B"/>
    <property type="match status" value="1"/>
</dbReference>
<dbReference type="GO" id="GO:0010088">
    <property type="term" value="P:phloem development"/>
    <property type="evidence" value="ECO:0007669"/>
    <property type="project" value="InterPro"/>
</dbReference>